<evidence type="ECO:0000256" key="1">
    <source>
        <dbReference type="ARBA" id="ARBA00004370"/>
    </source>
</evidence>
<dbReference type="GO" id="GO:0005254">
    <property type="term" value="F:chloride channel activity"/>
    <property type="evidence" value="ECO:0007669"/>
    <property type="project" value="UniProtKB-KW"/>
</dbReference>
<proteinExistence type="inferred from homology"/>
<reference evidence="9" key="2">
    <citation type="submission" date="2023-11" db="UniProtKB">
        <authorList>
            <consortium name="WormBaseParasite"/>
        </authorList>
    </citation>
    <scope>IDENTIFICATION</scope>
</reference>
<dbReference type="GO" id="GO:0005886">
    <property type="term" value="C:plasma membrane"/>
    <property type="evidence" value="ECO:0007669"/>
    <property type="project" value="UniProtKB-SubCell"/>
</dbReference>
<dbReference type="GO" id="GO:0034707">
    <property type="term" value="C:chloride channel complex"/>
    <property type="evidence" value="ECO:0007669"/>
    <property type="project" value="UniProtKB-KW"/>
</dbReference>
<dbReference type="Pfam" id="PF01062">
    <property type="entry name" value="Bestrophin"/>
    <property type="match status" value="1"/>
</dbReference>
<evidence type="ECO:0000256" key="4">
    <source>
        <dbReference type="ARBA" id="ARBA00023136"/>
    </source>
</evidence>
<evidence type="ECO:0000256" key="3">
    <source>
        <dbReference type="ARBA" id="ARBA00022989"/>
    </source>
</evidence>
<name>A0AA85JPQ1_TRIRE</name>
<dbReference type="WBParaSite" id="TREG1_3310.2">
    <property type="protein sequence ID" value="TREG1_3310.2"/>
    <property type="gene ID" value="TREG1_3310"/>
</dbReference>
<keyword evidence="4 6" id="KW-0472">Membrane</keyword>
<keyword evidence="6" id="KW-0869">Chloride channel</keyword>
<feature type="compositionally biased region" description="Basic and acidic residues" evidence="7">
    <location>
        <begin position="442"/>
        <end position="451"/>
    </location>
</feature>
<keyword evidence="8" id="KW-1185">Reference proteome</keyword>
<keyword evidence="2 6" id="KW-0812">Transmembrane</keyword>
<keyword evidence="6" id="KW-0407">Ion channel</keyword>
<dbReference type="AlphaFoldDB" id="A0AA85JPQ1"/>
<feature type="compositionally biased region" description="Polar residues" evidence="7">
    <location>
        <begin position="417"/>
        <end position="426"/>
    </location>
</feature>
<comment type="subcellular location">
    <subcellularLocation>
        <location evidence="6">Cell membrane</location>
        <topology evidence="6">Multi-pass membrane protein</topology>
    </subcellularLocation>
    <subcellularLocation>
        <location evidence="1">Membrane</location>
    </subcellularLocation>
</comment>
<dbReference type="PANTHER" id="PTHR10736">
    <property type="entry name" value="BESTROPHIN"/>
    <property type="match status" value="1"/>
</dbReference>
<evidence type="ECO:0000256" key="6">
    <source>
        <dbReference type="RuleBase" id="RU363126"/>
    </source>
</evidence>
<dbReference type="PANTHER" id="PTHR10736:SF65">
    <property type="entry name" value="BESTROPHIN 1, ISOFORM C-RELATED"/>
    <property type="match status" value="1"/>
</dbReference>
<keyword evidence="6" id="KW-0813">Transport</keyword>
<feature type="transmembrane region" description="Helical" evidence="6">
    <location>
        <begin position="273"/>
        <end position="290"/>
    </location>
</feature>
<dbReference type="InterPro" id="IPR000615">
    <property type="entry name" value="Bestrophin"/>
</dbReference>
<evidence type="ECO:0000256" key="2">
    <source>
        <dbReference type="ARBA" id="ARBA00022692"/>
    </source>
</evidence>
<keyword evidence="6" id="KW-0868">Chloride</keyword>
<dbReference type="InterPro" id="IPR021134">
    <property type="entry name" value="Bestrophin-like"/>
</dbReference>
<feature type="transmembrane region" description="Helical" evidence="6">
    <location>
        <begin position="96"/>
        <end position="116"/>
    </location>
</feature>
<feature type="region of interest" description="Disordered" evidence="7">
    <location>
        <begin position="390"/>
        <end position="470"/>
    </location>
</feature>
<evidence type="ECO:0000313" key="8">
    <source>
        <dbReference type="Proteomes" id="UP000050795"/>
    </source>
</evidence>
<feature type="transmembrane region" description="Helical" evidence="6">
    <location>
        <begin position="74"/>
        <end position="90"/>
    </location>
</feature>
<comment type="function">
    <text evidence="6">Forms chloride channels.</text>
</comment>
<evidence type="ECO:0000313" key="9">
    <source>
        <dbReference type="WBParaSite" id="TREG1_3310.2"/>
    </source>
</evidence>
<dbReference type="Proteomes" id="UP000050795">
    <property type="component" value="Unassembled WGS sequence"/>
</dbReference>
<reference evidence="8" key="1">
    <citation type="submission" date="2022-06" db="EMBL/GenBank/DDBJ databases">
        <authorList>
            <person name="Berger JAMES D."/>
            <person name="Berger JAMES D."/>
        </authorList>
    </citation>
    <scope>NUCLEOTIDE SEQUENCE [LARGE SCALE GENOMIC DNA]</scope>
</reference>
<feature type="compositionally biased region" description="Basic and acidic residues" evidence="7">
    <location>
        <begin position="461"/>
        <end position="470"/>
    </location>
</feature>
<protein>
    <recommendedName>
        <fullName evidence="6">Bestrophin homolog</fullName>
    </recommendedName>
</protein>
<evidence type="ECO:0000256" key="7">
    <source>
        <dbReference type="SAM" id="MobiDB-lite"/>
    </source>
</evidence>
<feature type="transmembrane region" description="Helical" evidence="6">
    <location>
        <begin position="128"/>
        <end position="147"/>
    </location>
</feature>
<feature type="transmembrane region" description="Helical" evidence="6">
    <location>
        <begin position="31"/>
        <end position="53"/>
    </location>
</feature>
<keyword evidence="6" id="KW-0406">Ion transport</keyword>
<sequence>MTVQYSHFVLTGGYGVFFRLLLKWRGGVMKLISFDLIVFAILYIAISFMYRYVFSESTQRGFERLILFTSKSQAMIPVAFILGFYVSLVFKRFWNYFTTIPWVVRFAVTLVTHLPGTTDRIRLIRRTCMRYVLATLIIACARLNVVIKKRFPTFDFFVVSGILTEEEVRIITSVQPAHVQPFVPIVWATSLMALAQKEGFFKNQHSHTLLINEMNTFRGSILEMMLMDAICIPLVYTQVVTLAVYSYVIASLISSQFIISSSPLAGMAKSKELYFPLFTLLELIVYVGWLKVAETLVNPMGEDDEDIDMNEIVDFNWKIAWCIVDGMRTSAPAVVRDVHWSQSVVELPHTERSRRLTVGSMKGSTHDLSFPINPELRALLSAITAGQHSQVGSTESCNASESEPPHSQESQDRRISHTFTSTTTNVVHEPIKEEDEECEEDLSSKEAKPNDVDNTDTNGGEQHEDGYSKL</sequence>
<feature type="compositionally biased region" description="Acidic residues" evidence="7">
    <location>
        <begin position="432"/>
        <end position="441"/>
    </location>
</feature>
<feature type="compositionally biased region" description="Polar residues" evidence="7">
    <location>
        <begin position="390"/>
        <end position="399"/>
    </location>
</feature>
<organism evidence="8 9">
    <name type="scientific">Trichobilharzia regenti</name>
    <name type="common">Nasal bird schistosome</name>
    <dbReference type="NCBI Taxonomy" id="157069"/>
    <lineage>
        <taxon>Eukaryota</taxon>
        <taxon>Metazoa</taxon>
        <taxon>Spiralia</taxon>
        <taxon>Lophotrochozoa</taxon>
        <taxon>Platyhelminthes</taxon>
        <taxon>Trematoda</taxon>
        <taxon>Digenea</taxon>
        <taxon>Strigeidida</taxon>
        <taxon>Schistosomatoidea</taxon>
        <taxon>Schistosomatidae</taxon>
        <taxon>Trichobilharzia</taxon>
    </lineage>
</organism>
<comment type="similarity">
    <text evidence="5 6">Belongs to the anion channel-forming bestrophin (TC 1.A.46) family. Calcium-sensitive chloride channel subfamily.</text>
</comment>
<evidence type="ECO:0000256" key="5">
    <source>
        <dbReference type="ARBA" id="ARBA00034769"/>
    </source>
</evidence>
<accession>A0AA85JPQ1</accession>
<feature type="compositionally biased region" description="Basic and acidic residues" evidence="7">
    <location>
        <begin position="403"/>
        <end position="415"/>
    </location>
</feature>
<keyword evidence="3 6" id="KW-1133">Transmembrane helix</keyword>
<keyword evidence="6" id="KW-1003">Cell membrane</keyword>